<feature type="transmembrane region" description="Helical" evidence="4">
    <location>
        <begin position="206"/>
        <end position="223"/>
    </location>
</feature>
<evidence type="ECO:0000313" key="7">
    <source>
        <dbReference type="EMBL" id="MEV0967839.1"/>
    </source>
</evidence>
<dbReference type="InterPro" id="IPR011707">
    <property type="entry name" value="Cu-oxidase-like_N"/>
</dbReference>
<keyword evidence="4" id="KW-1133">Transmembrane helix</keyword>
<evidence type="ECO:0000256" key="3">
    <source>
        <dbReference type="ARBA" id="ARBA00023008"/>
    </source>
</evidence>
<dbReference type="CDD" id="cd04202">
    <property type="entry name" value="CuRO_D2_2dMcoN_like"/>
    <property type="match status" value="1"/>
</dbReference>
<dbReference type="Pfam" id="PF07732">
    <property type="entry name" value="Cu-oxidase_3"/>
    <property type="match status" value="1"/>
</dbReference>
<dbReference type="Pfam" id="PF07731">
    <property type="entry name" value="Cu-oxidase_2"/>
    <property type="match status" value="1"/>
</dbReference>
<keyword evidence="4" id="KW-0812">Transmembrane</keyword>
<proteinExistence type="predicted"/>
<dbReference type="InterPro" id="IPR008972">
    <property type="entry name" value="Cupredoxin"/>
</dbReference>
<sequence>MFEPSIELYDDQVNNDFTVAILQLIFWAVLARRLYRLPFSKTAHKLRRSSRRLVVGVVVGALLVPARLFTILVMGGYGPQFAADRLWIGLPLVAVPTIFALVLTLPRLRRFAVAEVADRQAPPTPEQRLRAAAPAVTLPARAMTIGALIAFARLIFAPTPPLFIPALLTFAVAGGWILVLGRRHRARTAGVDVRPMPRGGARTRRNLVGTVTVLALVAVYAAWDWQTSKLPDSYSMMDHAMTYGDGPEVSGHGHLAAGAGGAKVPSVSVADLTGPRTGVPDKRFTLTATDARMKLSSSAEVDAVVFNGQLPGPELRVREGDLVEVTLVNRTRDVPTTLHWHGVDVPNAEDGVAGVTQDAVAPGKSHTYRWVAGQTGTYWYHSHQQSSVQVRRGLFGPLVIEKADPGPANLKEFTLAAHVWDTDKGEISSLNSYDTLRRETVPAGTPVRIRLVNSDNFLKTFTLAGVPFKVTALDGNDVNAPTELSKVKLPLGGGGRYDLEFVMPAGPVRFADLAAPDAGLLITPDGKGELAPLLEAPDFDPTRYGSPRPTPFGPGSDFDRSFQLILDNKPGFFDGTPYYLWTVNGSVFPHIPMLMVREGELVKVTVVNRSFLEHPLHLHGHRVLVLSRNGKPVTGSPVWLDTVTVVDGETYELAFKADNPGVWMDHCHNLEHAAMGMTIHLAYENVHTPYLAGRATGNVPE</sequence>
<keyword evidence="1" id="KW-0479">Metal-binding</keyword>
<comment type="caution">
    <text evidence="7">The sequence shown here is derived from an EMBL/GenBank/DDBJ whole genome shotgun (WGS) entry which is preliminary data.</text>
</comment>
<organism evidence="7 8">
    <name type="scientific">Microtetraspora glauca</name>
    <dbReference type="NCBI Taxonomy" id="1996"/>
    <lineage>
        <taxon>Bacteria</taxon>
        <taxon>Bacillati</taxon>
        <taxon>Actinomycetota</taxon>
        <taxon>Actinomycetes</taxon>
        <taxon>Streptosporangiales</taxon>
        <taxon>Streptosporangiaceae</taxon>
        <taxon>Microtetraspora</taxon>
    </lineage>
</organism>
<keyword evidence="8" id="KW-1185">Reference proteome</keyword>
<dbReference type="PROSITE" id="PS00080">
    <property type="entry name" value="MULTICOPPER_OXIDASE2"/>
    <property type="match status" value="1"/>
</dbReference>
<dbReference type="Gene3D" id="2.60.40.420">
    <property type="entry name" value="Cupredoxins - blue copper proteins"/>
    <property type="match status" value="2"/>
</dbReference>
<feature type="domain" description="Plastocyanin-like" evidence="6">
    <location>
        <begin position="291"/>
        <end position="403"/>
    </location>
</feature>
<evidence type="ECO:0000256" key="2">
    <source>
        <dbReference type="ARBA" id="ARBA00023002"/>
    </source>
</evidence>
<reference evidence="7 8" key="1">
    <citation type="submission" date="2024-06" db="EMBL/GenBank/DDBJ databases">
        <title>The Natural Products Discovery Center: Release of the First 8490 Sequenced Strains for Exploring Actinobacteria Biosynthetic Diversity.</title>
        <authorList>
            <person name="Kalkreuter E."/>
            <person name="Kautsar S.A."/>
            <person name="Yang D."/>
            <person name="Bader C.D."/>
            <person name="Teijaro C.N."/>
            <person name="Fluegel L."/>
            <person name="Davis C.M."/>
            <person name="Simpson J.R."/>
            <person name="Lauterbach L."/>
            <person name="Steele A.D."/>
            <person name="Gui C."/>
            <person name="Meng S."/>
            <person name="Li G."/>
            <person name="Viehrig K."/>
            <person name="Ye F."/>
            <person name="Su P."/>
            <person name="Kiefer A.F."/>
            <person name="Nichols A."/>
            <person name="Cepeda A.J."/>
            <person name="Yan W."/>
            <person name="Fan B."/>
            <person name="Jiang Y."/>
            <person name="Adhikari A."/>
            <person name="Zheng C.-J."/>
            <person name="Schuster L."/>
            <person name="Cowan T.M."/>
            <person name="Smanski M.J."/>
            <person name="Chevrette M.G."/>
            <person name="De Carvalho L.P.S."/>
            <person name="Shen B."/>
        </authorList>
    </citation>
    <scope>NUCLEOTIDE SEQUENCE [LARGE SCALE GENOMIC DNA]</scope>
    <source>
        <strain evidence="7 8">NPDC050100</strain>
    </source>
</reference>
<dbReference type="PANTHER" id="PTHR11709">
    <property type="entry name" value="MULTI-COPPER OXIDASE"/>
    <property type="match status" value="1"/>
</dbReference>
<accession>A0ABV3G893</accession>
<feature type="transmembrane region" description="Helical" evidence="4">
    <location>
        <begin position="138"/>
        <end position="156"/>
    </location>
</feature>
<evidence type="ECO:0000259" key="5">
    <source>
        <dbReference type="Pfam" id="PF07731"/>
    </source>
</evidence>
<feature type="transmembrane region" description="Helical" evidence="4">
    <location>
        <begin position="55"/>
        <end position="74"/>
    </location>
</feature>
<dbReference type="EMBL" id="JBFALK010000002">
    <property type="protein sequence ID" value="MEV0967839.1"/>
    <property type="molecule type" value="Genomic_DNA"/>
</dbReference>
<keyword evidence="2" id="KW-0560">Oxidoreductase</keyword>
<evidence type="ECO:0000313" key="8">
    <source>
        <dbReference type="Proteomes" id="UP001551675"/>
    </source>
</evidence>
<dbReference type="PANTHER" id="PTHR11709:SF394">
    <property type="entry name" value="FI03373P-RELATED"/>
    <property type="match status" value="1"/>
</dbReference>
<evidence type="ECO:0000256" key="1">
    <source>
        <dbReference type="ARBA" id="ARBA00022723"/>
    </source>
</evidence>
<dbReference type="SUPFAM" id="SSF49503">
    <property type="entry name" value="Cupredoxins"/>
    <property type="match status" value="3"/>
</dbReference>
<dbReference type="InterPro" id="IPR011706">
    <property type="entry name" value="Cu-oxidase_C"/>
</dbReference>
<feature type="transmembrane region" description="Helical" evidence="4">
    <location>
        <begin position="86"/>
        <end position="105"/>
    </location>
</feature>
<keyword evidence="4" id="KW-0472">Membrane</keyword>
<feature type="domain" description="Plastocyanin-like" evidence="5">
    <location>
        <begin position="578"/>
        <end position="683"/>
    </location>
</feature>
<dbReference type="Proteomes" id="UP001551675">
    <property type="component" value="Unassembled WGS sequence"/>
</dbReference>
<evidence type="ECO:0000259" key="6">
    <source>
        <dbReference type="Pfam" id="PF07732"/>
    </source>
</evidence>
<dbReference type="InterPro" id="IPR045087">
    <property type="entry name" value="Cu-oxidase_fam"/>
</dbReference>
<name>A0ABV3G893_MICGL</name>
<protein>
    <submittedName>
        <fullName evidence="7">Multicopper oxidase family protein</fullName>
    </submittedName>
</protein>
<dbReference type="RefSeq" id="WP_358129897.1">
    <property type="nucleotide sequence ID" value="NZ_JBFALK010000002.1"/>
</dbReference>
<gene>
    <name evidence="7" type="ORF">AB0I59_04330</name>
</gene>
<dbReference type="InterPro" id="IPR002355">
    <property type="entry name" value="Cu_oxidase_Cu_BS"/>
</dbReference>
<evidence type="ECO:0000256" key="4">
    <source>
        <dbReference type="SAM" id="Phobius"/>
    </source>
</evidence>
<keyword evidence="3" id="KW-0186">Copper</keyword>
<feature type="transmembrane region" description="Helical" evidence="4">
    <location>
        <begin position="17"/>
        <end position="35"/>
    </location>
</feature>
<feature type="transmembrane region" description="Helical" evidence="4">
    <location>
        <begin position="162"/>
        <end position="180"/>
    </location>
</feature>